<dbReference type="HOGENOM" id="CLU_1617688_0_0_0"/>
<protein>
    <submittedName>
        <fullName evidence="1">Uncharacterized protein</fullName>
    </submittedName>
</protein>
<dbReference type="PATRIC" id="fig|243090.15.peg.2972"/>
<dbReference type="EMBL" id="BX294143">
    <property type="protein sequence ID" value="CAD74642.1"/>
    <property type="molecule type" value="Genomic_DNA"/>
</dbReference>
<dbReference type="EnsemblBacteria" id="CAD74642">
    <property type="protein sequence ID" value="CAD74642"/>
    <property type="gene ID" value="RB6162"/>
</dbReference>
<sequence length="164" mass="18361">MATGHGLGTISRSSGIARFVKGGVVKTFRYVPPIMPDADPFPKVKRAIIRRLLDGVGPHGFSQLRTTTYFVRDRGPIRDVFFFQKMRSNTITICYGAMPVPDDDWTPCVPNARWLRDQESYRCKYVDHVDGSIGRALDDLESEAIPWWDGFVTVDDLPPALGGT</sequence>
<evidence type="ECO:0000313" key="2">
    <source>
        <dbReference type="Proteomes" id="UP000001025"/>
    </source>
</evidence>
<evidence type="ECO:0000313" key="1">
    <source>
        <dbReference type="EMBL" id="CAD74642.1"/>
    </source>
</evidence>
<dbReference type="Proteomes" id="UP000001025">
    <property type="component" value="Chromosome"/>
</dbReference>
<dbReference type="OrthoDB" id="297150at2"/>
<organism evidence="1 2">
    <name type="scientific">Rhodopirellula baltica (strain DSM 10527 / NCIMB 13988 / SH1)</name>
    <dbReference type="NCBI Taxonomy" id="243090"/>
    <lineage>
        <taxon>Bacteria</taxon>
        <taxon>Pseudomonadati</taxon>
        <taxon>Planctomycetota</taxon>
        <taxon>Planctomycetia</taxon>
        <taxon>Pirellulales</taxon>
        <taxon>Pirellulaceae</taxon>
        <taxon>Rhodopirellula</taxon>
    </lineage>
</organism>
<dbReference type="AlphaFoldDB" id="Q7UQQ5"/>
<name>Q7UQQ5_RHOBA</name>
<proteinExistence type="predicted"/>
<keyword evidence="2" id="KW-1185">Reference proteome</keyword>
<gene>
    <name evidence="1" type="ordered locus">RB6162</name>
</gene>
<accession>Q7UQQ5</accession>
<dbReference type="InParanoid" id="Q7UQQ5"/>
<dbReference type="KEGG" id="rba:RB6162"/>
<reference evidence="1 2" key="1">
    <citation type="journal article" date="2003" name="Proc. Natl. Acad. Sci. U.S.A.">
        <title>Complete genome sequence of the marine planctomycete Pirellula sp. strain 1.</title>
        <authorList>
            <person name="Gloeckner F.O."/>
            <person name="Kube M."/>
            <person name="Bauer M."/>
            <person name="Teeling H."/>
            <person name="Lombardot T."/>
            <person name="Ludwig W."/>
            <person name="Gade D."/>
            <person name="Beck A."/>
            <person name="Borzym K."/>
            <person name="Heitmann K."/>
            <person name="Rabus R."/>
            <person name="Schlesner H."/>
            <person name="Amann R."/>
            <person name="Reinhardt R."/>
        </authorList>
    </citation>
    <scope>NUCLEOTIDE SEQUENCE [LARGE SCALE GENOMIC DNA]</scope>
    <source>
        <strain evidence="2">DSM 10527 / NCIMB 13988 / SH1</strain>
    </source>
</reference>